<dbReference type="AlphaFoldDB" id="A0A5C6G8T0"/>
<protein>
    <submittedName>
        <fullName evidence="1">Uncharacterized protein</fullName>
    </submittedName>
</protein>
<reference evidence="2" key="1">
    <citation type="submission" date="2018-12" db="EMBL/GenBank/DDBJ databases">
        <title>The complete genome of Metarhizium rileyi, a key fungal pathogen of Lepidoptera.</title>
        <authorList>
            <person name="Binneck E."/>
            <person name="Lastra C.C.L."/>
            <person name="Sosa-Gomez D.R."/>
        </authorList>
    </citation>
    <scope>NUCLEOTIDE SEQUENCE [LARGE SCALE GENOMIC DNA]</scope>
    <source>
        <strain evidence="2">Cep018-CH2</strain>
    </source>
</reference>
<dbReference type="EMBL" id="SBHS01000012">
    <property type="protein sequence ID" value="TWU74172.1"/>
    <property type="molecule type" value="Genomic_DNA"/>
</dbReference>
<evidence type="ECO:0000313" key="2">
    <source>
        <dbReference type="Proteomes" id="UP000317257"/>
    </source>
</evidence>
<gene>
    <name evidence="1" type="ORF">ED733_000769</name>
</gene>
<name>A0A5C6G8T0_METRR</name>
<organism evidence="1 2">
    <name type="scientific">Metarhizium rileyi (strain RCEF 4871)</name>
    <name type="common">Nomuraea rileyi</name>
    <dbReference type="NCBI Taxonomy" id="1649241"/>
    <lineage>
        <taxon>Eukaryota</taxon>
        <taxon>Fungi</taxon>
        <taxon>Dikarya</taxon>
        <taxon>Ascomycota</taxon>
        <taxon>Pezizomycotina</taxon>
        <taxon>Sordariomycetes</taxon>
        <taxon>Hypocreomycetidae</taxon>
        <taxon>Hypocreales</taxon>
        <taxon>Clavicipitaceae</taxon>
        <taxon>Metarhizium</taxon>
    </lineage>
</organism>
<sequence>MLSRATYLGVRMVMDSIKSAATIFALPQAGETEHQRQSRLRLVKRCYEWIAVAEEIAKICQQDLYLEWELTGDEGKKWHQVCEFLGKLPDTSIWLAGAID</sequence>
<evidence type="ECO:0000313" key="1">
    <source>
        <dbReference type="EMBL" id="TWU74172.1"/>
    </source>
</evidence>
<dbReference type="Proteomes" id="UP000317257">
    <property type="component" value="Unassembled WGS sequence"/>
</dbReference>
<proteinExistence type="predicted"/>
<accession>A0A5C6G8T0</accession>
<comment type="caution">
    <text evidence="1">The sequence shown here is derived from an EMBL/GenBank/DDBJ whole genome shotgun (WGS) entry which is preliminary data.</text>
</comment>